<sequence>MQESSVLSTLAVPIHPEGWRFIPLFAAGSLLLFWLWTPLGWLGVLLTLWCAYFFRNPSRVTPTREGLVISPADGVVQMIVPAPPPLELAMGDAPMTRVSIFMNVFNVHVNRAPIGGRVVKRVYSPGKFFNAALDKASVFNERMAVHLGLADGRDIAFVQIAGLVARRIRCDLVEGQEIRTGERFGLIRFGSRLDVYLPDGVAPLVVVGQTAIAGETVLADLVGTEPERQGETR</sequence>
<keyword evidence="3 11" id="KW-0210">Decarboxylase</keyword>
<evidence type="ECO:0000256" key="11">
    <source>
        <dbReference type="HAMAP-Rule" id="MF_00664"/>
    </source>
</evidence>
<keyword evidence="9 11" id="KW-1208">Phospholipid metabolism</keyword>
<dbReference type="Proteomes" id="UP000233293">
    <property type="component" value="Unassembled WGS sequence"/>
</dbReference>
<dbReference type="GO" id="GO:0006646">
    <property type="term" value="P:phosphatidylethanolamine biosynthetic process"/>
    <property type="evidence" value="ECO:0007669"/>
    <property type="project" value="UniProtKB-UniRule"/>
</dbReference>
<keyword evidence="1 11" id="KW-1003">Cell membrane</keyword>
<reference evidence="14" key="1">
    <citation type="submission" date="2017-12" db="EMBL/GenBank/DDBJ databases">
        <title>Draft genome sequence of Telmatospirillum siberiense 26-4b1T, an acidotolerant peatland alphaproteobacterium potentially involved in sulfur cycling.</title>
        <authorList>
            <person name="Hausmann B."/>
            <person name="Pjevac P."/>
            <person name="Schreck K."/>
            <person name="Herbold C.W."/>
            <person name="Daims H."/>
            <person name="Wagner M."/>
            <person name="Pester M."/>
            <person name="Loy A."/>
        </authorList>
    </citation>
    <scope>NUCLEOTIDE SEQUENCE [LARGE SCALE GENOMIC DNA]</scope>
    <source>
        <strain evidence="14">26-4b1</strain>
    </source>
</reference>
<comment type="similarity">
    <text evidence="11">Belongs to the phosphatidylserine decarboxylase family. PSD-A subfamily.</text>
</comment>
<dbReference type="Pfam" id="PF02666">
    <property type="entry name" value="PS_Dcarbxylase"/>
    <property type="match status" value="1"/>
</dbReference>
<dbReference type="InterPro" id="IPR033175">
    <property type="entry name" value="PSD-A"/>
</dbReference>
<dbReference type="NCBIfam" id="NF003679">
    <property type="entry name" value="PRK05305.1-3"/>
    <property type="match status" value="1"/>
</dbReference>
<evidence type="ECO:0000256" key="7">
    <source>
        <dbReference type="ARBA" id="ARBA00023209"/>
    </source>
</evidence>
<dbReference type="RefSeq" id="WP_101251369.1">
    <property type="nucleotide sequence ID" value="NZ_PIUM01000017.1"/>
</dbReference>
<dbReference type="UniPathway" id="UPA00558">
    <property type="reaction ID" value="UER00616"/>
</dbReference>
<dbReference type="NCBIfam" id="NF003677">
    <property type="entry name" value="PRK05305.1-1"/>
    <property type="match status" value="1"/>
</dbReference>
<evidence type="ECO:0000256" key="6">
    <source>
        <dbReference type="ARBA" id="ARBA00023145"/>
    </source>
</evidence>
<dbReference type="PANTHER" id="PTHR35809">
    <property type="entry name" value="ARCHAETIDYLSERINE DECARBOXYLASE PROENZYME-RELATED"/>
    <property type="match status" value="1"/>
</dbReference>
<keyword evidence="7 11" id="KW-0594">Phospholipid biosynthesis</keyword>
<keyword evidence="10 11" id="KW-0670">Pyruvate</keyword>
<evidence type="ECO:0000256" key="1">
    <source>
        <dbReference type="ARBA" id="ARBA00022475"/>
    </source>
</evidence>
<evidence type="ECO:0000256" key="12">
    <source>
        <dbReference type="SAM" id="Phobius"/>
    </source>
</evidence>
<comment type="function">
    <text evidence="11">Catalyzes the formation of phosphatidylethanolamine (PtdEtn) from phosphatidylserine (PtdSer).</text>
</comment>
<feature type="active site" description="Schiff-base intermediate with substrate; via pyruvic acid" evidence="11">
    <location>
        <position position="191"/>
    </location>
</feature>
<dbReference type="AlphaFoldDB" id="A0A2N3PTL3"/>
<protein>
    <recommendedName>
        <fullName evidence="11">Phosphatidylserine decarboxylase proenzyme</fullName>
        <ecNumber evidence="11">4.1.1.65</ecNumber>
    </recommendedName>
    <component>
        <recommendedName>
            <fullName evidence="11">Phosphatidylserine decarboxylase alpha chain</fullName>
        </recommendedName>
    </component>
    <component>
        <recommendedName>
            <fullName evidence="11">Phosphatidylserine decarboxylase beta chain</fullName>
        </recommendedName>
    </component>
</protein>
<keyword evidence="12" id="KW-1133">Transmembrane helix</keyword>
<dbReference type="GO" id="GO:0005886">
    <property type="term" value="C:plasma membrane"/>
    <property type="evidence" value="ECO:0007669"/>
    <property type="project" value="UniProtKB-SubCell"/>
</dbReference>
<comment type="cofactor">
    <cofactor evidence="11">
        <name>pyruvate</name>
        <dbReference type="ChEBI" id="CHEBI:15361"/>
    </cofactor>
    <text evidence="11">Binds 1 pyruvoyl group covalently per subunit.</text>
</comment>
<dbReference type="HAMAP" id="MF_00664">
    <property type="entry name" value="PS_decarb_PSD_A"/>
    <property type="match status" value="1"/>
</dbReference>
<evidence type="ECO:0000313" key="14">
    <source>
        <dbReference type="Proteomes" id="UP000233293"/>
    </source>
</evidence>
<dbReference type="EC" id="4.1.1.65" evidence="11"/>
<dbReference type="OrthoDB" id="9790893at2"/>
<dbReference type="PANTHER" id="PTHR35809:SF1">
    <property type="entry name" value="ARCHAETIDYLSERINE DECARBOXYLASE PROENZYME-RELATED"/>
    <property type="match status" value="1"/>
</dbReference>
<name>A0A2N3PTL3_9PROT</name>
<dbReference type="NCBIfam" id="NF003678">
    <property type="entry name" value="PRK05305.1-2"/>
    <property type="match status" value="1"/>
</dbReference>
<comment type="pathway">
    <text evidence="11">Phospholipid metabolism; phosphatidylethanolamine biosynthesis; phosphatidylethanolamine from CDP-diacylglycerol: step 2/2.</text>
</comment>
<accession>A0A2N3PTL3</accession>
<evidence type="ECO:0000256" key="8">
    <source>
        <dbReference type="ARBA" id="ARBA00023239"/>
    </source>
</evidence>
<evidence type="ECO:0000256" key="4">
    <source>
        <dbReference type="ARBA" id="ARBA00023098"/>
    </source>
</evidence>
<feature type="modified residue" description="Pyruvic acid (Ser); by autocatalysis" evidence="11">
    <location>
        <position position="191"/>
    </location>
</feature>
<keyword evidence="12" id="KW-0812">Transmembrane</keyword>
<comment type="PTM">
    <text evidence="11">Is synthesized initially as an inactive proenzyme. Formation of the active enzyme involves a self-maturation process in which the active site pyruvoyl group is generated from an internal serine residue via an autocatalytic post-translational modification. Two non-identical subunits are generated from the proenzyme in this reaction, and the pyruvate is formed at the N-terminus of the alpha chain, which is derived from the carboxyl end of the proenzyme. The post-translation cleavage follows an unusual pathway, termed non-hydrolytic serinolysis, in which the side chain hydroxyl group of the serine supplies its oxygen atom to form the C-terminus of the beta chain, while the remainder of the serine residue undergoes an oxidative deamination to produce ammonia and the pyruvoyl prosthetic group on the alpha chain.</text>
</comment>
<feature type="chain" id="PRO_5023558407" description="Phosphatidylserine decarboxylase beta chain" evidence="11">
    <location>
        <begin position="1"/>
        <end position="190"/>
    </location>
</feature>
<dbReference type="InterPro" id="IPR003817">
    <property type="entry name" value="PS_Dcarbxylase"/>
</dbReference>
<evidence type="ECO:0000256" key="10">
    <source>
        <dbReference type="ARBA" id="ARBA00023317"/>
    </source>
</evidence>
<comment type="subcellular location">
    <subcellularLocation>
        <location evidence="11">Cell membrane</location>
        <topology evidence="11">Peripheral membrane protein</topology>
    </subcellularLocation>
</comment>
<evidence type="ECO:0000256" key="3">
    <source>
        <dbReference type="ARBA" id="ARBA00022793"/>
    </source>
</evidence>
<evidence type="ECO:0000313" key="13">
    <source>
        <dbReference type="EMBL" id="PKU23733.1"/>
    </source>
</evidence>
<feature type="chain" id="PRO_5023558406" description="Phosphatidylserine decarboxylase alpha chain" evidence="11">
    <location>
        <begin position="191"/>
        <end position="233"/>
    </location>
</feature>
<dbReference type="GO" id="GO:0004609">
    <property type="term" value="F:phosphatidylserine decarboxylase activity"/>
    <property type="evidence" value="ECO:0007669"/>
    <property type="project" value="UniProtKB-UniRule"/>
</dbReference>
<evidence type="ECO:0000256" key="5">
    <source>
        <dbReference type="ARBA" id="ARBA00023136"/>
    </source>
</evidence>
<keyword evidence="8 11" id="KW-0456">Lyase</keyword>
<organism evidence="13 14">
    <name type="scientific">Telmatospirillum siberiense</name>
    <dbReference type="NCBI Taxonomy" id="382514"/>
    <lineage>
        <taxon>Bacteria</taxon>
        <taxon>Pseudomonadati</taxon>
        <taxon>Pseudomonadota</taxon>
        <taxon>Alphaproteobacteria</taxon>
        <taxon>Rhodospirillales</taxon>
        <taxon>Rhodospirillaceae</taxon>
        <taxon>Telmatospirillum</taxon>
    </lineage>
</organism>
<keyword evidence="6 11" id="KW-0865">Zymogen</keyword>
<keyword evidence="5 11" id="KW-0472">Membrane</keyword>
<gene>
    <name evidence="11" type="primary">psd</name>
    <name evidence="13" type="ORF">CWS72_14645</name>
</gene>
<comment type="catalytic activity">
    <reaction evidence="11">
        <text>a 1,2-diacyl-sn-glycero-3-phospho-L-serine + H(+) = a 1,2-diacyl-sn-glycero-3-phosphoethanolamine + CO2</text>
        <dbReference type="Rhea" id="RHEA:20828"/>
        <dbReference type="ChEBI" id="CHEBI:15378"/>
        <dbReference type="ChEBI" id="CHEBI:16526"/>
        <dbReference type="ChEBI" id="CHEBI:57262"/>
        <dbReference type="ChEBI" id="CHEBI:64612"/>
        <dbReference type="EC" id="4.1.1.65"/>
    </reaction>
</comment>
<proteinExistence type="inferred from homology"/>
<keyword evidence="14" id="KW-1185">Reference proteome</keyword>
<comment type="caution">
    <text evidence="13">The sequence shown here is derived from an EMBL/GenBank/DDBJ whole genome shotgun (WGS) entry which is preliminary data.</text>
</comment>
<keyword evidence="2 11" id="KW-0444">Lipid biosynthesis</keyword>
<keyword evidence="4 11" id="KW-0443">Lipid metabolism</keyword>
<dbReference type="EMBL" id="PIUM01000017">
    <property type="protein sequence ID" value="PKU23733.1"/>
    <property type="molecule type" value="Genomic_DNA"/>
</dbReference>
<evidence type="ECO:0000256" key="2">
    <source>
        <dbReference type="ARBA" id="ARBA00022516"/>
    </source>
</evidence>
<evidence type="ECO:0000256" key="9">
    <source>
        <dbReference type="ARBA" id="ARBA00023264"/>
    </source>
</evidence>
<feature type="transmembrane region" description="Helical" evidence="12">
    <location>
        <begin position="33"/>
        <end position="54"/>
    </location>
</feature>
<comment type="subunit">
    <text evidence="11">Heterodimer of a large membrane-associated beta subunit and a small pyruvoyl-containing alpha subunit.</text>
</comment>
<feature type="site" description="Cleavage (non-hydrolytic); by autocatalysis" evidence="11">
    <location>
        <begin position="190"/>
        <end position="191"/>
    </location>
</feature>